<evidence type="ECO:0000256" key="1">
    <source>
        <dbReference type="ARBA" id="ARBA00004196"/>
    </source>
</evidence>
<feature type="coiled-coil region" evidence="4">
    <location>
        <begin position="349"/>
        <end position="404"/>
    </location>
</feature>
<dbReference type="PANTHER" id="PTHR32347">
    <property type="entry name" value="EFFLUX SYSTEM COMPONENT YKNX-RELATED"/>
    <property type="match status" value="1"/>
</dbReference>
<reference evidence="8 9" key="1">
    <citation type="submission" date="2015-09" db="EMBL/GenBank/DDBJ databases">
        <authorList>
            <consortium name="Pathogen Informatics"/>
        </authorList>
    </citation>
    <scope>NUCLEOTIDE SEQUENCE [LARGE SCALE GENOMIC DNA]</scope>
    <source>
        <strain evidence="8 9">2789STDY5608838</strain>
    </source>
</reference>
<feature type="region of interest" description="Disordered" evidence="5">
    <location>
        <begin position="314"/>
        <end position="349"/>
    </location>
</feature>
<dbReference type="RefSeq" id="WP_055053075.1">
    <property type="nucleotide sequence ID" value="NZ_CYZA01000005.1"/>
</dbReference>
<feature type="compositionally biased region" description="Acidic residues" evidence="5">
    <location>
        <begin position="320"/>
        <end position="329"/>
    </location>
</feature>
<feature type="domain" description="YknX-like C-terminal permuted SH3-like" evidence="7">
    <location>
        <begin position="532"/>
        <end position="598"/>
    </location>
</feature>
<dbReference type="Proteomes" id="UP000095447">
    <property type="component" value="Unassembled WGS sequence"/>
</dbReference>
<comment type="similarity">
    <text evidence="2">Belongs to the membrane fusion protein (MFP) (TC 8.A.1) family.</text>
</comment>
<evidence type="ECO:0000313" key="8">
    <source>
        <dbReference type="EMBL" id="CUN77789.1"/>
    </source>
</evidence>
<dbReference type="Gene3D" id="1.10.287.470">
    <property type="entry name" value="Helix hairpin bin"/>
    <property type="match status" value="1"/>
</dbReference>
<protein>
    <submittedName>
        <fullName evidence="8">Multidrug efflux system subunit MdtA</fullName>
    </submittedName>
</protein>
<accession>A0A173ZQ57</accession>
<dbReference type="Gene3D" id="2.40.30.170">
    <property type="match status" value="1"/>
</dbReference>
<gene>
    <name evidence="8" type="ORF">ERS852395_01312</name>
</gene>
<name>A0A173ZQ57_9FIRM</name>
<evidence type="ECO:0000259" key="7">
    <source>
        <dbReference type="Pfam" id="PF25989"/>
    </source>
</evidence>
<feature type="region of interest" description="Disordered" evidence="5">
    <location>
        <begin position="112"/>
        <end position="140"/>
    </location>
</feature>
<evidence type="ECO:0000256" key="6">
    <source>
        <dbReference type="SAM" id="SignalP"/>
    </source>
</evidence>
<dbReference type="EMBL" id="CYZA01000005">
    <property type="protein sequence ID" value="CUN77789.1"/>
    <property type="molecule type" value="Genomic_DNA"/>
</dbReference>
<feature type="chain" id="PRO_5039010933" evidence="6">
    <location>
        <begin position="27"/>
        <end position="610"/>
    </location>
</feature>
<dbReference type="Gene3D" id="2.40.50.100">
    <property type="match status" value="1"/>
</dbReference>
<evidence type="ECO:0000256" key="2">
    <source>
        <dbReference type="ARBA" id="ARBA00009477"/>
    </source>
</evidence>
<feature type="signal peptide" evidence="6">
    <location>
        <begin position="1"/>
        <end position="26"/>
    </location>
</feature>
<dbReference type="InterPro" id="IPR050465">
    <property type="entry name" value="UPF0194_transport"/>
</dbReference>
<evidence type="ECO:0000256" key="3">
    <source>
        <dbReference type="ARBA" id="ARBA00023054"/>
    </source>
</evidence>
<dbReference type="GO" id="GO:0022857">
    <property type="term" value="F:transmembrane transporter activity"/>
    <property type="evidence" value="ECO:0007669"/>
    <property type="project" value="InterPro"/>
</dbReference>
<evidence type="ECO:0000256" key="5">
    <source>
        <dbReference type="SAM" id="MobiDB-lite"/>
    </source>
</evidence>
<evidence type="ECO:0000256" key="4">
    <source>
        <dbReference type="SAM" id="Coils"/>
    </source>
</evidence>
<evidence type="ECO:0000313" key="9">
    <source>
        <dbReference type="Proteomes" id="UP000095447"/>
    </source>
</evidence>
<feature type="compositionally biased region" description="Low complexity" evidence="5">
    <location>
        <begin position="330"/>
        <end position="339"/>
    </location>
</feature>
<dbReference type="AlphaFoldDB" id="A0A173ZQ57"/>
<keyword evidence="6" id="KW-0732">Signal</keyword>
<dbReference type="Gene3D" id="2.40.420.20">
    <property type="match status" value="1"/>
</dbReference>
<dbReference type="SUPFAM" id="SSF111369">
    <property type="entry name" value="HlyD-like secretion proteins"/>
    <property type="match status" value="2"/>
</dbReference>
<proteinExistence type="inferred from homology"/>
<dbReference type="NCBIfam" id="TIGR01730">
    <property type="entry name" value="RND_mfp"/>
    <property type="match status" value="1"/>
</dbReference>
<dbReference type="GO" id="GO:0030313">
    <property type="term" value="C:cell envelope"/>
    <property type="evidence" value="ECO:0007669"/>
    <property type="project" value="UniProtKB-SubCell"/>
</dbReference>
<dbReference type="Pfam" id="PF25989">
    <property type="entry name" value="YknX_C"/>
    <property type="match status" value="1"/>
</dbReference>
<comment type="subcellular location">
    <subcellularLocation>
        <location evidence="1">Cell envelope</location>
    </subcellularLocation>
</comment>
<dbReference type="InterPro" id="IPR006143">
    <property type="entry name" value="RND_pump_MFP"/>
</dbReference>
<sequence length="610" mass="65918">MKKKKSKKKIIIGAAAVLVVAGGVTVAGQRNSTENQIPQVQVVIAEKGDVEEIVDATGTVGSEEEKTYYSPVNAELKTVSFAQGDVVKKGTKLIEFNTEDLEKDNRKAELNLKSTKYDTKDTRNKSDKAEKKQKDAKKNVQELEKKIKDKKAYVSSLKSQISAAAAAAQREAAAQASAQAAAQAQAQQQEAQAKAQAEAKKQEEIQSKYQAALYTYKTETLPQYQQQLSDLNAQYNQAQSDYNQADTTYQMAFATWQADPSDENTQALDNAEAARTQAQLAMQQAQQTYNDLKQQTPKMPVLSDFTESSADYSWGISDGSDADDSDGEDSSSYGYDYSGSDGGTVTADTSALESALETASDELAELQSDLASEKAIAEADSTSLTKEEKEKLKVTDNLSELDAKSAEELVKEGKKGITAEFNGIISKADIKQGAAVTQGMELFTIENTDKASVDVTLSKYDYNTVKEGQSVEITLGDNTYQGTVTKMSHIAVQNEKGTPVISATVSIDNPDEDIFLGVDAKVKIYAASAKNVVTLPVEVVNIGKEGSFCYVIEDGLVTKRNITTGISSEDYVEITDGIKEGEEVIADLGDYTEGMEVQAVPEQTGEDADE</sequence>
<dbReference type="GO" id="GO:0016020">
    <property type="term" value="C:membrane"/>
    <property type="evidence" value="ECO:0007669"/>
    <property type="project" value="InterPro"/>
</dbReference>
<dbReference type="InterPro" id="IPR058637">
    <property type="entry name" value="YknX-like_C"/>
</dbReference>
<keyword evidence="3 4" id="KW-0175">Coiled coil</keyword>
<organism evidence="8 9">
    <name type="scientific">Blautia obeum</name>
    <dbReference type="NCBI Taxonomy" id="40520"/>
    <lineage>
        <taxon>Bacteria</taxon>
        <taxon>Bacillati</taxon>
        <taxon>Bacillota</taxon>
        <taxon>Clostridia</taxon>
        <taxon>Lachnospirales</taxon>
        <taxon>Lachnospiraceae</taxon>
        <taxon>Blautia</taxon>
    </lineage>
</organism>